<feature type="domain" description="Tetrapyrrole biosynthesis uroporphyrinogen III synthase" evidence="8">
    <location>
        <begin position="267"/>
        <end position="492"/>
    </location>
</feature>
<protein>
    <recommendedName>
        <fullName evidence="1">uroporphyrinogen-III C-methyltransferase</fullName>
        <ecNumber evidence="1">2.1.1.107</ecNumber>
    </recommendedName>
</protein>
<dbReference type="InterPro" id="IPR050161">
    <property type="entry name" value="Siro_Cobalamin_biosynth"/>
</dbReference>
<dbReference type="InterPro" id="IPR003754">
    <property type="entry name" value="4pyrrol_synth_uPrphyn_synth"/>
</dbReference>
<dbReference type="SUPFAM" id="SSF53790">
    <property type="entry name" value="Tetrapyrrole methylase"/>
    <property type="match status" value="1"/>
</dbReference>
<organism evidence="9 10">
    <name type="scientific">Anaerocolumna chitinilytica</name>
    <dbReference type="NCBI Taxonomy" id="1727145"/>
    <lineage>
        <taxon>Bacteria</taxon>
        <taxon>Bacillati</taxon>
        <taxon>Bacillota</taxon>
        <taxon>Clostridia</taxon>
        <taxon>Lachnospirales</taxon>
        <taxon>Lachnospiraceae</taxon>
        <taxon>Anaerocolumna</taxon>
    </lineage>
</organism>
<proteinExistence type="inferred from homology"/>
<dbReference type="CDD" id="cd06578">
    <property type="entry name" value="HemD"/>
    <property type="match status" value="1"/>
</dbReference>
<sequence length="506" mass="55252">MEKYGRVYLVGAGPGDAELLTLKGKRLLQSCDAVIYDRLASEKLLEYVKADCDRIYAGKVVGNHALGQEEINQLIIDKARTCEVVVRLKGGDPFVFGRGGEEVLALQEEGIPYEIVPGVTSAIAAAAYAGIPVTHRGSSQSFTVITGHTAEEEENVPDSMADMAKIPGTLIILMGMGNLEGITEKLIKGGKHPDTPVAVVSNGTTPWQREVRGSLADICNKVKEEGMKAPAIIIIGSVAGLNMKASICYPLSGVRIGITGTKDLREKLTKQLEELGAETITVGALELADYSESSEFDQALQSLEQYHWIVFTSSNAVRLFFQRLKELTIDHRKLSHIRFAAVGSGTAKVLLEYGFYADLVPGEYSAIKLAQELVNAVTPMEKLLIPRAVQGSEELIKTLQEKNISYDDIKIYDVLNNPNLTELSQSQVKQLDYLVFTSSSGVHGFFQSSDKRELLKDTKIVSIGDATKKTLNEYGYNIILTAREASVNGIVECITEDDRNFRGGNR</sequence>
<dbReference type="GO" id="GO:0019354">
    <property type="term" value="P:siroheme biosynthetic process"/>
    <property type="evidence" value="ECO:0007669"/>
    <property type="project" value="InterPro"/>
</dbReference>
<dbReference type="InterPro" id="IPR006366">
    <property type="entry name" value="CobA/CysG_C"/>
</dbReference>
<dbReference type="CDD" id="cd11642">
    <property type="entry name" value="SUMT"/>
    <property type="match status" value="1"/>
</dbReference>
<evidence type="ECO:0000256" key="2">
    <source>
        <dbReference type="ARBA" id="ARBA00022603"/>
    </source>
</evidence>
<dbReference type="PANTHER" id="PTHR45790:SF3">
    <property type="entry name" value="S-ADENOSYL-L-METHIONINE-DEPENDENT UROPORPHYRINOGEN III METHYLTRANSFERASE, CHLOROPLASTIC"/>
    <property type="match status" value="1"/>
</dbReference>
<reference evidence="9 10" key="1">
    <citation type="submission" date="2020-08" db="EMBL/GenBank/DDBJ databases">
        <title>Draft genome sequencing of an Anaerocolumna strain isolated from anoxic soil subjected to BSD treatment.</title>
        <authorList>
            <person name="Uek A."/>
            <person name="Tonouchi A."/>
        </authorList>
    </citation>
    <scope>NUCLEOTIDE SEQUENCE [LARGE SCALE GENOMIC DNA]</scope>
    <source>
        <strain evidence="9 10">CTTW</strain>
    </source>
</reference>
<dbReference type="EMBL" id="AP023368">
    <property type="protein sequence ID" value="BCK01017.1"/>
    <property type="molecule type" value="Genomic_DNA"/>
</dbReference>
<dbReference type="GO" id="GO:0004852">
    <property type="term" value="F:uroporphyrinogen-III synthase activity"/>
    <property type="evidence" value="ECO:0007669"/>
    <property type="project" value="InterPro"/>
</dbReference>
<evidence type="ECO:0000256" key="5">
    <source>
        <dbReference type="ARBA" id="ARBA00023244"/>
    </source>
</evidence>
<dbReference type="FunFam" id="3.30.950.10:FF:000001">
    <property type="entry name" value="Siroheme synthase"/>
    <property type="match status" value="1"/>
</dbReference>
<dbReference type="FunFam" id="3.40.1010.10:FF:000001">
    <property type="entry name" value="Siroheme synthase"/>
    <property type="match status" value="1"/>
</dbReference>
<dbReference type="AlphaFoldDB" id="A0A7I8DXN1"/>
<dbReference type="EC" id="2.1.1.107" evidence="1"/>
<keyword evidence="2 6" id="KW-0489">Methyltransferase</keyword>
<comment type="similarity">
    <text evidence="6">Belongs to the precorrin methyltransferase family.</text>
</comment>
<reference evidence="9 10" key="2">
    <citation type="submission" date="2020-08" db="EMBL/GenBank/DDBJ databases">
        <authorList>
            <person name="Ueki A."/>
            <person name="Tonouchi A."/>
        </authorList>
    </citation>
    <scope>NUCLEOTIDE SEQUENCE [LARGE SCALE GENOMIC DNA]</scope>
    <source>
        <strain evidence="9 10">CTTW</strain>
    </source>
</reference>
<evidence type="ECO:0000256" key="1">
    <source>
        <dbReference type="ARBA" id="ARBA00012162"/>
    </source>
</evidence>
<feature type="domain" description="Tetrapyrrole methylase" evidence="7">
    <location>
        <begin position="6"/>
        <end position="218"/>
    </location>
</feature>
<evidence type="ECO:0000256" key="3">
    <source>
        <dbReference type="ARBA" id="ARBA00022679"/>
    </source>
</evidence>
<dbReference type="Gene3D" id="3.40.50.10090">
    <property type="match status" value="2"/>
</dbReference>
<dbReference type="RefSeq" id="WP_185256631.1">
    <property type="nucleotide sequence ID" value="NZ_AP023368.1"/>
</dbReference>
<dbReference type="PROSITE" id="PS00840">
    <property type="entry name" value="SUMT_2"/>
    <property type="match status" value="1"/>
</dbReference>
<dbReference type="InterPro" id="IPR035996">
    <property type="entry name" value="4pyrrol_Methylase_sf"/>
</dbReference>
<name>A0A7I8DXN1_9FIRM</name>
<dbReference type="Proteomes" id="UP000515703">
    <property type="component" value="Chromosome"/>
</dbReference>
<dbReference type="Pfam" id="PF00590">
    <property type="entry name" value="TP_methylase"/>
    <property type="match status" value="1"/>
</dbReference>
<dbReference type="Gene3D" id="3.30.950.10">
    <property type="entry name" value="Methyltransferase, Cobalt-precorrin-4 Transmethylase, Domain 2"/>
    <property type="match status" value="1"/>
</dbReference>
<keyword evidence="5" id="KW-0627">Porphyrin biosynthesis</keyword>
<dbReference type="InterPro" id="IPR014776">
    <property type="entry name" value="4pyrrole_Mease_sub2"/>
</dbReference>
<dbReference type="InterPro" id="IPR003043">
    <property type="entry name" value="Uropor_MeTrfase_CS"/>
</dbReference>
<dbReference type="NCBIfam" id="TIGR01469">
    <property type="entry name" value="cobA_cysG_Cterm"/>
    <property type="match status" value="1"/>
</dbReference>
<dbReference type="KEGG" id="acht:bsdcttw_40570"/>
<evidence type="ECO:0000256" key="4">
    <source>
        <dbReference type="ARBA" id="ARBA00022691"/>
    </source>
</evidence>
<dbReference type="InterPro" id="IPR014777">
    <property type="entry name" value="4pyrrole_Mease_sub1"/>
</dbReference>
<evidence type="ECO:0000313" key="10">
    <source>
        <dbReference type="Proteomes" id="UP000515703"/>
    </source>
</evidence>
<keyword evidence="10" id="KW-1185">Reference proteome</keyword>
<dbReference type="NCBIfam" id="NF004790">
    <property type="entry name" value="PRK06136.1"/>
    <property type="match status" value="1"/>
</dbReference>
<dbReference type="PROSITE" id="PS00839">
    <property type="entry name" value="SUMT_1"/>
    <property type="match status" value="1"/>
</dbReference>
<keyword evidence="4" id="KW-0949">S-adenosyl-L-methionine</keyword>
<evidence type="ECO:0000256" key="6">
    <source>
        <dbReference type="RuleBase" id="RU003960"/>
    </source>
</evidence>
<dbReference type="InterPro" id="IPR036108">
    <property type="entry name" value="4pyrrol_syn_uPrphyn_synt_sf"/>
</dbReference>
<dbReference type="GO" id="GO:0004851">
    <property type="term" value="F:uroporphyrin-III C-methyltransferase activity"/>
    <property type="evidence" value="ECO:0007669"/>
    <property type="project" value="UniProtKB-EC"/>
</dbReference>
<dbReference type="Gene3D" id="3.40.1010.10">
    <property type="entry name" value="Cobalt-precorrin-4 Transmethylase, Domain 1"/>
    <property type="match status" value="1"/>
</dbReference>
<dbReference type="PANTHER" id="PTHR45790">
    <property type="entry name" value="SIROHEME SYNTHASE-RELATED"/>
    <property type="match status" value="1"/>
</dbReference>
<dbReference type="GO" id="GO:0032259">
    <property type="term" value="P:methylation"/>
    <property type="evidence" value="ECO:0007669"/>
    <property type="project" value="UniProtKB-KW"/>
</dbReference>
<dbReference type="Pfam" id="PF02602">
    <property type="entry name" value="HEM4"/>
    <property type="match status" value="1"/>
</dbReference>
<keyword evidence="3 6" id="KW-0808">Transferase</keyword>
<dbReference type="InterPro" id="IPR000878">
    <property type="entry name" value="4pyrrol_Mease"/>
</dbReference>
<evidence type="ECO:0000313" key="9">
    <source>
        <dbReference type="EMBL" id="BCK01017.1"/>
    </source>
</evidence>
<evidence type="ECO:0000259" key="7">
    <source>
        <dbReference type="Pfam" id="PF00590"/>
    </source>
</evidence>
<gene>
    <name evidence="9" type="ORF">bsdcttw_40570</name>
</gene>
<accession>A0A7I8DXN1</accession>
<dbReference type="SUPFAM" id="SSF69618">
    <property type="entry name" value="HemD-like"/>
    <property type="match status" value="1"/>
</dbReference>
<evidence type="ECO:0000259" key="8">
    <source>
        <dbReference type="Pfam" id="PF02602"/>
    </source>
</evidence>